<comment type="caution">
    <text evidence="3">The sequence shown here is derived from an EMBL/GenBank/DDBJ whole genome shotgun (WGS) entry which is preliminary data.</text>
</comment>
<dbReference type="PROSITE" id="PS51208">
    <property type="entry name" value="AUTOTRANSPORTER"/>
    <property type="match status" value="1"/>
</dbReference>
<accession>A0A146G3K8</accession>
<dbReference type="Pfam" id="PF12951">
    <property type="entry name" value="PATR"/>
    <property type="match status" value="1"/>
</dbReference>
<proteinExistence type="predicted"/>
<evidence type="ECO:0000313" key="4">
    <source>
        <dbReference type="Proteomes" id="UP000076023"/>
    </source>
</evidence>
<dbReference type="InterPro" id="IPR036709">
    <property type="entry name" value="Autotransporte_beta_dom_sf"/>
</dbReference>
<dbReference type="InterPro" id="IPR005546">
    <property type="entry name" value="Autotransporte_beta"/>
</dbReference>
<keyword evidence="1" id="KW-0732">Signal</keyword>
<reference evidence="4" key="1">
    <citation type="journal article" date="2017" name="Genome Announc.">
        <title>Draft Genome Sequence of Terrimicrobium sacchariphilum NM-5T, a Facultative Anaerobic Soil Bacterium of the Class Spartobacteria.</title>
        <authorList>
            <person name="Qiu Y.L."/>
            <person name="Tourlousse D.M."/>
            <person name="Matsuura N."/>
            <person name="Ohashi A."/>
            <person name="Sekiguchi Y."/>
        </authorList>
    </citation>
    <scope>NUCLEOTIDE SEQUENCE [LARGE SCALE GENOMIC DNA]</scope>
    <source>
        <strain evidence="4">NM-5</strain>
    </source>
</reference>
<organism evidence="3 4">
    <name type="scientific">Terrimicrobium sacchariphilum</name>
    <dbReference type="NCBI Taxonomy" id="690879"/>
    <lineage>
        <taxon>Bacteria</taxon>
        <taxon>Pseudomonadati</taxon>
        <taxon>Verrucomicrobiota</taxon>
        <taxon>Terrimicrobiia</taxon>
        <taxon>Terrimicrobiales</taxon>
        <taxon>Terrimicrobiaceae</taxon>
        <taxon>Terrimicrobium</taxon>
    </lineage>
</organism>
<dbReference type="SUPFAM" id="SSF51126">
    <property type="entry name" value="Pectin lyase-like"/>
    <property type="match status" value="2"/>
</dbReference>
<name>A0A146G3K8_TERSA</name>
<protein>
    <submittedName>
        <fullName evidence="3">Outer membrane autotransporter barrel domain-containing protein</fullName>
    </submittedName>
</protein>
<dbReference type="OrthoDB" id="191127at2"/>
<dbReference type="STRING" id="690879.TSACC_2807"/>
<dbReference type="SMART" id="SM00869">
    <property type="entry name" value="Autotransporter"/>
    <property type="match status" value="1"/>
</dbReference>
<dbReference type="Pfam" id="PF03797">
    <property type="entry name" value="Autotransporter"/>
    <property type="match status" value="1"/>
</dbReference>
<dbReference type="GO" id="GO:0019867">
    <property type="term" value="C:outer membrane"/>
    <property type="evidence" value="ECO:0007669"/>
    <property type="project" value="InterPro"/>
</dbReference>
<evidence type="ECO:0000259" key="2">
    <source>
        <dbReference type="PROSITE" id="PS51208"/>
    </source>
</evidence>
<dbReference type="NCBIfam" id="TIGR04393">
    <property type="entry name" value="rpt_T5SS_PEPC"/>
    <property type="match status" value="5"/>
</dbReference>
<dbReference type="NCBIfam" id="TIGR02601">
    <property type="entry name" value="autotrns_rpt"/>
    <property type="match status" value="1"/>
</dbReference>
<dbReference type="Proteomes" id="UP000076023">
    <property type="component" value="Unassembled WGS sequence"/>
</dbReference>
<dbReference type="InterPro" id="IPR011050">
    <property type="entry name" value="Pectin_lyase_fold/virulence"/>
</dbReference>
<dbReference type="InterPro" id="IPR013425">
    <property type="entry name" value="Autotrns_rpt"/>
</dbReference>
<dbReference type="EMBL" id="BDCO01000002">
    <property type="protein sequence ID" value="GAT32409.1"/>
    <property type="molecule type" value="Genomic_DNA"/>
</dbReference>
<keyword evidence="4" id="KW-1185">Reference proteome</keyword>
<evidence type="ECO:0000256" key="1">
    <source>
        <dbReference type="ARBA" id="ARBA00022729"/>
    </source>
</evidence>
<dbReference type="RefSeq" id="WP_075078245.1">
    <property type="nucleotide sequence ID" value="NZ_BDCO01000002.1"/>
</dbReference>
<evidence type="ECO:0000313" key="3">
    <source>
        <dbReference type="EMBL" id="GAT32409.1"/>
    </source>
</evidence>
<gene>
    <name evidence="3" type="ORF">TSACC_2807</name>
</gene>
<dbReference type="InterPro" id="IPR006315">
    <property type="entry name" value="OM_autotransptr_brl_dom"/>
</dbReference>
<dbReference type="NCBIfam" id="TIGR01414">
    <property type="entry name" value="autotrans_barl"/>
    <property type="match status" value="1"/>
</dbReference>
<dbReference type="SUPFAM" id="SSF103515">
    <property type="entry name" value="Autotransporter"/>
    <property type="match status" value="1"/>
</dbReference>
<dbReference type="InParanoid" id="A0A146G3K8"/>
<dbReference type="InterPro" id="IPR030895">
    <property type="entry name" value="T5SS_PEPC_rpt"/>
</dbReference>
<dbReference type="Gene3D" id="2.40.128.130">
    <property type="entry name" value="Autotransporter beta-domain"/>
    <property type="match status" value="1"/>
</dbReference>
<sequence>MKTWRRGVFQVLAYSALCSSLLRGETLYWTGPSTTWSTGTAAWADDIGGMGPAQAWHDGASAYFTASSVTPPYPATLILSGTVSANDITTNGSDYFVLYPSGGATLATADATMTMQINDTSMLLVNAPVTGSGGVTKSGSGSLYLTGGSSYTGDTLVQQGSLSTSGAAHTGGGNFTVDAIAGATATAMLFASSTNADVTIGATAAGVSNTAYLNGSAAEWTVQDTLTVGAAGTGRLSVQNGAALNTVTTVIGDGTGSSGQITLSNSAIGYATSWINHGDLFVGRDGAGTLVVSSGSVAKVAAGGSAYIGYGAGTASSLVQVIGAGSKWITGDRLVVGQAGNGTLSLYQGALVQSQDAVIAAEDGSTGSVLLTDPGSRWDVAGELVVGGLGDALLQATSGSSVTSGSAVVGAGAGANASVVLNGGSWENTGSLVVGESATSAFVTVWGGSSLTSGSYLLGQNAGSRGSTWVFGGSLETTTSLTLGDAGRAYFQATAGSTITTGGDAILAAQATGSATASISGSGTQWTISGNLFVGQRGVADLTVASGAAIQAGAIILGGDPGSQGTLTISDSGSRVTTAAMFIGFNGTSRVVVRDGGELNVTNPLQGIYVGSGSELNIGDNSTAGAVNAPQVNLASGATLRFQHTSADYIFNTRLSGTGVVSQSGTGSTTITSNSIGMFSGTVQVESGTLRTTNAYALGMGSVTLSGGTLAPSGTLNIQSLTWNDGRISLAAGADFLNIANTLTLGANGGVFTLSGLAANVTYDLLSASNLDASMLGLFSLAGGATGLNAVFSLDGTTLRLTLSGAATGPILQNNGGPFTPTNADFLVSGAVQTATAADSNTVNSLTFAPGSQLTVHNTLGVTSGNLTVTGGEATLAGDLVAVPGGFTKLGPGLLNLLATLISGGPASIAQGVLSVNGVLAAPDVIVQPGAWLQGVGSILGNVLNQGGVAPGNSPGTLTITGDYTQTPSGTLQIEIASLTVYDRLLVGGQASLAGTLDVQTFGGFSGLQYGQQYAFLQAGGISGGFDTITMPDPALYRGRFLAEGGTGILLVAPASYTLVAETQNQRNVARALDSYIGATGDRDTVSTALDLQSASQYPAAFDAISPAYYQTLTGTTIEQAVAQTQMIAQRLGAVRLGARGFQAMGLEAPLKNDRNGKNVLDARDGKDLLAPAPDNRWGVWALGNGIFSKVATVNDLPGYRFQNGGFFVGADYAWSENLTTGLFGGYQGAYAKYANGSMASVNSALFGGYASFQSGGFYSDAIVSGGYNGYVAKRSIQFSTIDRTARATPDGGQLSAYLDLGHDWRAGGFTFGPLVSAQYTYSGIAPFTETGADSLDLRVEQQNASSLRTNLGGRIAYTWNIASGLTLIPEVRMFWQHEYLQNSTTIGASLDGGAGPSFDYSTTVPARDSVFAGAGLSAAFGRNLGAFVYYNADFGRQDYLSHMISTGLNWKF</sequence>
<feature type="domain" description="Autotransporter" evidence="2">
    <location>
        <begin position="1173"/>
        <end position="1453"/>
    </location>
</feature>